<dbReference type="Pfam" id="PF07750">
    <property type="entry name" value="GcrA"/>
    <property type="match status" value="1"/>
</dbReference>
<protein>
    <submittedName>
        <fullName evidence="1">GcrA cell cycle regulator</fullName>
    </submittedName>
</protein>
<comment type="caution">
    <text evidence="1">The sequence shown here is derived from an EMBL/GenBank/DDBJ whole genome shotgun (WGS) entry which is preliminary data.</text>
</comment>
<evidence type="ECO:0000313" key="2">
    <source>
        <dbReference type="Proteomes" id="UP000256900"/>
    </source>
</evidence>
<accession>A0A3D9Z297</accession>
<dbReference type="InterPro" id="IPR011681">
    <property type="entry name" value="GcrA"/>
</dbReference>
<organism evidence="1 2">
    <name type="scientific">Methylovirgula ligni</name>
    <dbReference type="NCBI Taxonomy" id="569860"/>
    <lineage>
        <taxon>Bacteria</taxon>
        <taxon>Pseudomonadati</taxon>
        <taxon>Pseudomonadota</taxon>
        <taxon>Alphaproteobacteria</taxon>
        <taxon>Hyphomicrobiales</taxon>
        <taxon>Beijerinckiaceae</taxon>
        <taxon>Methylovirgula</taxon>
    </lineage>
</organism>
<keyword evidence="2" id="KW-1185">Reference proteome</keyword>
<gene>
    <name evidence="1" type="ORF">DES32_0476</name>
</gene>
<dbReference type="Proteomes" id="UP000256900">
    <property type="component" value="Unassembled WGS sequence"/>
</dbReference>
<name>A0A3D9Z297_9HYPH</name>
<dbReference type="Gene3D" id="1.10.10.60">
    <property type="entry name" value="Homeodomain-like"/>
    <property type="match status" value="1"/>
</dbReference>
<dbReference type="AlphaFoldDB" id="A0A3D9Z297"/>
<dbReference type="RefSeq" id="WP_115835051.1">
    <property type="nucleotide sequence ID" value="NZ_CP025086.1"/>
</dbReference>
<dbReference type="EMBL" id="QUMO01000001">
    <property type="protein sequence ID" value="REF89257.1"/>
    <property type="molecule type" value="Genomic_DNA"/>
</dbReference>
<proteinExistence type="predicted"/>
<reference evidence="1 2" key="1">
    <citation type="submission" date="2018-08" db="EMBL/GenBank/DDBJ databases">
        <title>Genomic Encyclopedia of Type Strains, Phase IV (KMG-IV): sequencing the most valuable type-strain genomes for metagenomic binning, comparative biology and taxonomic classification.</title>
        <authorList>
            <person name="Goeker M."/>
        </authorList>
    </citation>
    <scope>NUCLEOTIDE SEQUENCE [LARGE SCALE GENOMIC DNA]</scope>
    <source>
        <strain evidence="1 2">BW863</strain>
    </source>
</reference>
<dbReference type="OrthoDB" id="9798071at2"/>
<sequence length="169" mass="18709">MSWTDERVELLRKLWLEGLSASQIARELANGISRNAVIGKVHRLGMSGRVKTAVPAIARARPKVARPAAHQRSSMPLVRGNTALAMRPQPNTAIQPAPQEDVVIPMSEMVTIMDLKESMCRWPMGDPATGEFRFCGAKKGASQSGPYCSYHSRIAYQPVQDRRRRVQSA</sequence>
<evidence type="ECO:0000313" key="1">
    <source>
        <dbReference type="EMBL" id="REF89257.1"/>
    </source>
</evidence>